<evidence type="ECO:0000256" key="11">
    <source>
        <dbReference type="RuleBase" id="RU000304"/>
    </source>
</evidence>
<dbReference type="OMA" id="DTHYERF"/>
<dbReference type="EC" id="2.7.11.1" evidence="12"/>
<keyword evidence="6 8" id="KW-0067">ATP-binding</keyword>
<evidence type="ECO:0000313" key="15">
    <source>
        <dbReference type="Proteomes" id="UP000008983"/>
    </source>
</evidence>
<evidence type="ECO:0000256" key="2">
    <source>
        <dbReference type="ARBA" id="ARBA00022527"/>
    </source>
</evidence>
<dbReference type="InterPro" id="IPR001245">
    <property type="entry name" value="Ser-Thr/Tyr_kinase_cat_dom"/>
</dbReference>
<dbReference type="AlphaFoldDB" id="G0QXJ9"/>
<dbReference type="PROSITE" id="PS00108">
    <property type="entry name" value="PROTEIN_KINASE_ST"/>
    <property type="match status" value="1"/>
</dbReference>
<reference evidence="14 15" key="1">
    <citation type="submission" date="2011-07" db="EMBL/GenBank/DDBJ databases">
        <authorList>
            <person name="Coyne R."/>
            <person name="Brami D."/>
            <person name="Johnson J."/>
            <person name="Hostetler J."/>
            <person name="Hannick L."/>
            <person name="Clark T."/>
            <person name="Cassidy-Hanley D."/>
            <person name="Inman J."/>
        </authorList>
    </citation>
    <scope>NUCLEOTIDE SEQUENCE [LARGE SCALE GENOMIC DNA]</scope>
    <source>
        <strain evidence="14 15">G5</strain>
    </source>
</reference>
<dbReference type="PRINTS" id="PR00109">
    <property type="entry name" value="TYRKINASE"/>
</dbReference>
<dbReference type="OrthoDB" id="345735at2759"/>
<keyword evidence="5 12" id="KW-0418">Kinase</keyword>
<keyword evidence="3 12" id="KW-0808">Transferase</keyword>
<evidence type="ECO:0000256" key="9">
    <source>
        <dbReference type="PIRSR" id="PIRSR630616-3"/>
    </source>
</evidence>
<dbReference type="eggNOG" id="KOG0580">
    <property type="taxonomic scope" value="Eukaryota"/>
</dbReference>
<dbReference type="GO" id="GO:0106310">
    <property type="term" value="F:protein serine kinase activity"/>
    <property type="evidence" value="ECO:0007669"/>
    <property type="project" value="RHEA"/>
</dbReference>
<evidence type="ECO:0000256" key="6">
    <source>
        <dbReference type="ARBA" id="ARBA00022840"/>
    </source>
</evidence>
<feature type="cross-link" description="Glycyl lysine isopeptide (Lys-Gly) (interchain with G-Cter in SUMO2)" evidence="9">
    <location>
        <position position="213"/>
    </location>
</feature>
<dbReference type="InterPro" id="IPR011009">
    <property type="entry name" value="Kinase-like_dom_sf"/>
</dbReference>
<dbReference type="Gene3D" id="1.10.510.10">
    <property type="entry name" value="Transferase(Phosphotransferase) domain 1"/>
    <property type="match status" value="1"/>
</dbReference>
<evidence type="ECO:0000313" key="14">
    <source>
        <dbReference type="EMBL" id="EGR30065.1"/>
    </source>
</evidence>
<dbReference type="GO" id="GO:0005524">
    <property type="term" value="F:ATP binding"/>
    <property type="evidence" value="ECO:0007669"/>
    <property type="project" value="UniProtKB-UniRule"/>
</dbReference>
<protein>
    <recommendedName>
        <fullName evidence="12">Aurora kinase</fullName>
        <ecNumber evidence="12">2.7.11.1</ecNumber>
    </recommendedName>
</protein>
<dbReference type="SMART" id="SM00220">
    <property type="entry name" value="S_TKc"/>
    <property type="match status" value="1"/>
</dbReference>
<dbReference type="STRING" id="857967.G0QXJ9"/>
<gene>
    <name evidence="14" type="ORF">IMG5_143370</name>
</gene>
<organism evidence="14 15">
    <name type="scientific">Ichthyophthirius multifiliis</name>
    <name type="common">White spot disease agent</name>
    <name type="synonym">Ich</name>
    <dbReference type="NCBI Taxonomy" id="5932"/>
    <lineage>
        <taxon>Eukaryota</taxon>
        <taxon>Sar</taxon>
        <taxon>Alveolata</taxon>
        <taxon>Ciliophora</taxon>
        <taxon>Intramacronucleata</taxon>
        <taxon>Oligohymenophorea</taxon>
        <taxon>Hymenostomatida</taxon>
        <taxon>Ophryoglenina</taxon>
        <taxon>Ichthyophthirius</taxon>
    </lineage>
</organism>
<dbReference type="Pfam" id="PF00069">
    <property type="entry name" value="Pkinase"/>
    <property type="match status" value="1"/>
</dbReference>
<feature type="binding site" evidence="8">
    <location>
        <begin position="215"/>
        <end position="216"/>
    </location>
    <ligand>
        <name>ATP</name>
        <dbReference type="ChEBI" id="CHEBI:30616"/>
    </ligand>
</feature>
<dbReference type="EMBL" id="GL984077">
    <property type="protein sequence ID" value="EGR30065.1"/>
    <property type="molecule type" value="Genomic_DNA"/>
</dbReference>
<dbReference type="InterPro" id="IPR008271">
    <property type="entry name" value="Ser/Thr_kinase_AS"/>
</dbReference>
<sequence>MQRYRQVFLKQQFFYFFFQFKTINILKKSHSQNCSQQYSQLQKIDLDISQQNNQSIISNLDQSSLNSSNISKKSKLCLDDYEFINKPKKETSELGKGAFGQVKLAKEKKTGRIVAIKEINKKILLQNSTVDHLRREIKLQKKLNHPHILRLFDKFEDTQNVYLTLEFAENGSLFDYLKRKKKISEKESFIYFFQTCLALDYLHKKDIIHRDIKPENLLLDNKGNIKLCDFGWSAEINNILSKRETFCGTLHYMSPEILKSQKHDKKADIWSLGILLYELTHGFPPFNRKGMSSKEKSQKKLVQRSRMVFNLMIKILLIQKIQFLQYLIQIRKKDQTLKRFSIIYGFKKIANILIQNLYNVFIKKILIFIQINNKHLQHLNKDLYLLQIIKYNLL</sequence>
<evidence type="ECO:0000256" key="8">
    <source>
        <dbReference type="PIRSR" id="PIRSR630616-2"/>
    </source>
</evidence>
<evidence type="ECO:0000256" key="5">
    <source>
        <dbReference type="ARBA" id="ARBA00022777"/>
    </source>
</evidence>
<evidence type="ECO:0000256" key="10">
    <source>
        <dbReference type="PROSITE-ProRule" id="PRU10141"/>
    </source>
</evidence>
<evidence type="ECO:0000256" key="12">
    <source>
        <dbReference type="RuleBase" id="RU367134"/>
    </source>
</evidence>
<evidence type="ECO:0000256" key="4">
    <source>
        <dbReference type="ARBA" id="ARBA00022741"/>
    </source>
</evidence>
<evidence type="ECO:0000259" key="13">
    <source>
        <dbReference type="PROSITE" id="PS50011"/>
    </source>
</evidence>
<dbReference type="PROSITE" id="PS50011">
    <property type="entry name" value="PROTEIN_KINASE_DOM"/>
    <property type="match status" value="1"/>
</dbReference>
<dbReference type="PANTHER" id="PTHR24350">
    <property type="entry name" value="SERINE/THREONINE-PROTEIN KINASE IAL-RELATED"/>
    <property type="match status" value="1"/>
</dbReference>
<dbReference type="RefSeq" id="XP_004031301.1">
    <property type="nucleotide sequence ID" value="XM_004031253.1"/>
</dbReference>
<feature type="domain" description="Protein kinase" evidence="13">
    <location>
        <begin position="88"/>
        <end position="385"/>
    </location>
</feature>
<evidence type="ECO:0000256" key="1">
    <source>
        <dbReference type="ARBA" id="ARBA00011245"/>
    </source>
</evidence>
<name>G0QXJ9_ICHMU</name>
<feature type="binding site" evidence="8 10">
    <location>
        <position position="117"/>
    </location>
    <ligand>
        <name>ATP</name>
        <dbReference type="ChEBI" id="CHEBI:30616"/>
    </ligand>
</feature>
<feature type="binding site" evidence="8">
    <location>
        <position position="229"/>
    </location>
    <ligand>
        <name>ATP</name>
        <dbReference type="ChEBI" id="CHEBI:30616"/>
    </ligand>
</feature>
<evidence type="ECO:0000256" key="7">
    <source>
        <dbReference type="PIRSR" id="PIRSR630616-1"/>
    </source>
</evidence>
<feature type="binding site" evidence="8">
    <location>
        <begin position="166"/>
        <end position="168"/>
    </location>
    <ligand>
        <name>ATP</name>
        <dbReference type="ChEBI" id="CHEBI:30616"/>
    </ligand>
</feature>
<keyword evidence="2 11" id="KW-0723">Serine/threonine-protein kinase</keyword>
<dbReference type="FunFam" id="1.10.510.10:FF:000571">
    <property type="entry name" value="Maternal embryonic leucine zipper kinase"/>
    <property type="match status" value="1"/>
</dbReference>
<dbReference type="PROSITE" id="PS00107">
    <property type="entry name" value="PROTEIN_KINASE_ATP"/>
    <property type="match status" value="1"/>
</dbReference>
<dbReference type="InterPro" id="IPR030616">
    <property type="entry name" value="Aur-like"/>
</dbReference>
<proteinExistence type="inferred from homology"/>
<dbReference type="SUPFAM" id="SSF56112">
    <property type="entry name" value="Protein kinase-like (PK-like)"/>
    <property type="match status" value="1"/>
</dbReference>
<feature type="active site" description="Proton acceptor" evidence="7">
    <location>
        <position position="211"/>
    </location>
</feature>
<dbReference type="FunFam" id="3.30.200.20:FF:000042">
    <property type="entry name" value="Aurora kinase A"/>
    <property type="match status" value="1"/>
</dbReference>
<comment type="similarity">
    <text evidence="12">Belongs to the protein kinase superfamily. Ser/Thr protein kinase family. Aurora subfamily.</text>
</comment>
<accession>G0QXJ9</accession>
<dbReference type="InterPro" id="IPR000719">
    <property type="entry name" value="Prot_kinase_dom"/>
</dbReference>
<keyword evidence="15" id="KW-1185">Reference proteome</keyword>
<evidence type="ECO:0000256" key="3">
    <source>
        <dbReference type="ARBA" id="ARBA00022679"/>
    </source>
</evidence>
<dbReference type="InParanoid" id="G0QXJ9"/>
<dbReference type="GO" id="GO:0004674">
    <property type="term" value="F:protein serine/threonine kinase activity"/>
    <property type="evidence" value="ECO:0007669"/>
    <property type="project" value="UniProtKB-KW"/>
</dbReference>
<dbReference type="GeneID" id="14906177"/>
<dbReference type="InterPro" id="IPR017441">
    <property type="entry name" value="Protein_kinase_ATP_BS"/>
</dbReference>
<comment type="subunit">
    <text evidence="1">Monomer.</text>
</comment>
<dbReference type="Proteomes" id="UP000008983">
    <property type="component" value="Unassembled WGS sequence"/>
</dbReference>
<comment type="catalytic activity">
    <reaction evidence="12">
        <text>L-seryl-[protein] + ATP = O-phospho-L-seryl-[protein] + ADP + H(+)</text>
        <dbReference type="Rhea" id="RHEA:17989"/>
        <dbReference type="Rhea" id="RHEA-COMP:9863"/>
        <dbReference type="Rhea" id="RHEA-COMP:11604"/>
        <dbReference type="ChEBI" id="CHEBI:15378"/>
        <dbReference type="ChEBI" id="CHEBI:29999"/>
        <dbReference type="ChEBI" id="CHEBI:30616"/>
        <dbReference type="ChEBI" id="CHEBI:83421"/>
        <dbReference type="ChEBI" id="CHEBI:456216"/>
        <dbReference type="EC" id="2.7.11.1"/>
    </reaction>
</comment>
<comment type="catalytic activity">
    <reaction evidence="12">
        <text>L-threonyl-[protein] + ATP = O-phospho-L-threonyl-[protein] + ADP + H(+)</text>
        <dbReference type="Rhea" id="RHEA:46608"/>
        <dbReference type="Rhea" id="RHEA-COMP:11060"/>
        <dbReference type="Rhea" id="RHEA-COMP:11605"/>
        <dbReference type="ChEBI" id="CHEBI:15378"/>
        <dbReference type="ChEBI" id="CHEBI:30013"/>
        <dbReference type="ChEBI" id="CHEBI:30616"/>
        <dbReference type="ChEBI" id="CHEBI:61977"/>
        <dbReference type="ChEBI" id="CHEBI:456216"/>
        <dbReference type="EC" id="2.7.11.1"/>
    </reaction>
</comment>
<dbReference type="CDD" id="cd14007">
    <property type="entry name" value="STKc_Aurora"/>
    <property type="match status" value="1"/>
</dbReference>
<keyword evidence="4 8" id="KW-0547">Nucleotide-binding</keyword>